<dbReference type="SUPFAM" id="SSF50729">
    <property type="entry name" value="PH domain-like"/>
    <property type="match status" value="1"/>
</dbReference>
<dbReference type="Gene3D" id="1.20.900.10">
    <property type="entry name" value="Dbl homology (DH) domain"/>
    <property type="match status" value="1"/>
</dbReference>
<protein>
    <submittedName>
        <fullName evidence="4">Dbl homology domain-containing protein</fullName>
    </submittedName>
</protein>
<feature type="compositionally biased region" description="Basic and acidic residues" evidence="1">
    <location>
        <begin position="634"/>
        <end position="653"/>
    </location>
</feature>
<feature type="compositionally biased region" description="Polar residues" evidence="1">
    <location>
        <begin position="600"/>
        <end position="614"/>
    </location>
</feature>
<dbReference type="SMART" id="SM00325">
    <property type="entry name" value="RhoGEF"/>
    <property type="match status" value="1"/>
</dbReference>
<dbReference type="Proteomes" id="UP000274822">
    <property type="component" value="Unassembled WGS sequence"/>
</dbReference>
<dbReference type="PROSITE" id="PS50010">
    <property type="entry name" value="DH_2"/>
    <property type="match status" value="1"/>
</dbReference>
<dbReference type="Gene3D" id="2.30.29.30">
    <property type="entry name" value="Pleckstrin-homology domain (PH domain)/Phosphotyrosine-binding domain (PTB)"/>
    <property type="match status" value="1"/>
</dbReference>
<evidence type="ECO:0000313" key="5">
    <source>
        <dbReference type="Proteomes" id="UP000274822"/>
    </source>
</evidence>
<dbReference type="Pfam" id="PF00621">
    <property type="entry name" value="RhoGEF"/>
    <property type="match status" value="1"/>
</dbReference>
<proteinExistence type="predicted"/>
<feature type="domain" description="DH" evidence="3">
    <location>
        <begin position="226"/>
        <end position="421"/>
    </location>
</feature>
<feature type="domain" description="PH" evidence="2">
    <location>
        <begin position="451"/>
        <end position="568"/>
    </location>
</feature>
<dbReference type="InterPro" id="IPR011993">
    <property type="entry name" value="PH-like_dom_sf"/>
</dbReference>
<dbReference type="InterPro" id="IPR055251">
    <property type="entry name" value="SOS1_NGEF_PH"/>
</dbReference>
<dbReference type="InterPro" id="IPR035899">
    <property type="entry name" value="DBL_dom_sf"/>
</dbReference>
<reference evidence="4 5" key="1">
    <citation type="journal article" date="2018" name="New Phytol.">
        <title>Phylogenomics of Endogonaceae and evolution of mycorrhizas within Mucoromycota.</title>
        <authorList>
            <person name="Chang Y."/>
            <person name="Desiro A."/>
            <person name="Na H."/>
            <person name="Sandor L."/>
            <person name="Lipzen A."/>
            <person name="Clum A."/>
            <person name="Barry K."/>
            <person name="Grigoriev I.V."/>
            <person name="Martin F.M."/>
            <person name="Stajich J.E."/>
            <person name="Smith M.E."/>
            <person name="Bonito G."/>
            <person name="Spatafora J.W."/>
        </authorList>
    </citation>
    <scope>NUCLEOTIDE SEQUENCE [LARGE SCALE GENOMIC DNA]</scope>
    <source>
        <strain evidence="4 5">AD002</strain>
    </source>
</reference>
<organism evidence="4 5">
    <name type="scientific">Jimgerdemannia flammicorona</name>
    <dbReference type="NCBI Taxonomy" id="994334"/>
    <lineage>
        <taxon>Eukaryota</taxon>
        <taxon>Fungi</taxon>
        <taxon>Fungi incertae sedis</taxon>
        <taxon>Mucoromycota</taxon>
        <taxon>Mucoromycotina</taxon>
        <taxon>Endogonomycetes</taxon>
        <taxon>Endogonales</taxon>
        <taxon>Endogonaceae</taxon>
        <taxon>Jimgerdemannia</taxon>
    </lineage>
</organism>
<sequence length="688" mass="76604">MEAILVAPAGPENVRQNDGFGMSFGSHSTSFLTQSHASSVTPSALPKTKYYLFPPPKVPCCLFVSSQLFLDLTTRQHNDTAARSGSPSSLPLFSPPTFPTGLQPTHQTHIFMIVANHLQPSVMLKSSPRANPGYIPYPSTDKGSKQSYGAASVSGSTVSTSEDGSQSPRNMSFAPVYVSAAATPSHNDMVAYEDFAEEYAVIDDLYEIYGDEGDNEYIDTELTFQRREAALRELYDTERQYVKRLRLLQDVFLNPLRAAIKHQANRSFLSGKIICTEAEINLIFGNLEQILNLHQSLLKGLQERFQIWGPTQIISDVFFNLHPYLKMYNVYLKNYTTAVITVERLVKTNPFKKWLESASEDPTLEGITLVKLLEYPLYRIPRYKDLIETLVRNTVPLHPDYHSLVRCMDQINAIAGEVMERISDAENQTKVLEIQNSLVNMPVPLVAPHRRFILRGDLFKVNLANASSVEPRTYFLFSDMLIFVKVKEKNIYQYKGAIDLNISSVRPMDGGAQPHCFELITKQLDFQWEAGVDMFQRGPGALHTTHVIRAGSKEEREQWITTLTIQIDAIKEQQRAKAATSGSRKSSVVSPNVGIALQAASQPRSSITIPNSSGSPLTRNSTTSTTTSSTKSQDSGEDHRRNGSTDGSLDLKQKPVKAKKLQSYSAKPAVVPADMMNFMAMGNAAMRL</sequence>
<dbReference type="EMBL" id="RBNJ01007557">
    <property type="protein sequence ID" value="RUS27900.1"/>
    <property type="molecule type" value="Genomic_DNA"/>
</dbReference>
<dbReference type="InterPro" id="IPR051092">
    <property type="entry name" value="FYVE_RhoGEF_PH"/>
</dbReference>
<dbReference type="PANTHER" id="PTHR12673">
    <property type="entry name" value="FACIOGENITAL DYSPLASIA PROTEIN"/>
    <property type="match status" value="1"/>
</dbReference>
<feature type="compositionally biased region" description="Low complexity" evidence="1">
    <location>
        <begin position="149"/>
        <end position="161"/>
    </location>
</feature>
<accession>A0A433QDN9</accession>
<dbReference type="GO" id="GO:0005085">
    <property type="term" value="F:guanyl-nucleotide exchange factor activity"/>
    <property type="evidence" value="ECO:0007669"/>
    <property type="project" value="InterPro"/>
</dbReference>
<dbReference type="SMART" id="SM00233">
    <property type="entry name" value="PH"/>
    <property type="match status" value="1"/>
</dbReference>
<feature type="region of interest" description="Disordered" evidence="1">
    <location>
        <begin position="600"/>
        <end position="660"/>
    </location>
</feature>
<evidence type="ECO:0000313" key="4">
    <source>
        <dbReference type="EMBL" id="RUS27900.1"/>
    </source>
</evidence>
<evidence type="ECO:0000259" key="3">
    <source>
        <dbReference type="PROSITE" id="PS50010"/>
    </source>
</evidence>
<name>A0A433QDN9_9FUNG</name>
<comment type="caution">
    <text evidence="4">The sequence shown here is derived from an EMBL/GenBank/DDBJ whole genome shotgun (WGS) entry which is preliminary data.</text>
</comment>
<feature type="region of interest" description="Disordered" evidence="1">
    <location>
        <begin position="133"/>
        <end position="169"/>
    </location>
</feature>
<feature type="compositionally biased region" description="Low complexity" evidence="1">
    <location>
        <begin position="615"/>
        <end position="633"/>
    </location>
</feature>
<dbReference type="PANTHER" id="PTHR12673:SF159">
    <property type="entry name" value="LD03170P"/>
    <property type="match status" value="1"/>
</dbReference>
<dbReference type="InterPro" id="IPR001849">
    <property type="entry name" value="PH_domain"/>
</dbReference>
<dbReference type="CDD" id="cd00160">
    <property type="entry name" value="RhoGEF"/>
    <property type="match status" value="1"/>
</dbReference>
<keyword evidence="5" id="KW-1185">Reference proteome</keyword>
<dbReference type="GO" id="GO:0005737">
    <property type="term" value="C:cytoplasm"/>
    <property type="evidence" value="ECO:0007669"/>
    <property type="project" value="TreeGrafter"/>
</dbReference>
<gene>
    <name evidence="4" type="ORF">BC938DRAFT_482590</name>
</gene>
<evidence type="ECO:0000256" key="1">
    <source>
        <dbReference type="SAM" id="MobiDB-lite"/>
    </source>
</evidence>
<dbReference type="SUPFAM" id="SSF48065">
    <property type="entry name" value="DBL homology domain (DH-domain)"/>
    <property type="match status" value="1"/>
</dbReference>
<dbReference type="AlphaFoldDB" id="A0A433QDN9"/>
<dbReference type="PROSITE" id="PS50003">
    <property type="entry name" value="PH_DOMAIN"/>
    <property type="match status" value="1"/>
</dbReference>
<dbReference type="CDD" id="cd00821">
    <property type="entry name" value="PH"/>
    <property type="match status" value="1"/>
</dbReference>
<dbReference type="Pfam" id="PF22697">
    <property type="entry name" value="SOS1_NGEF_PH"/>
    <property type="match status" value="1"/>
</dbReference>
<evidence type="ECO:0000259" key="2">
    <source>
        <dbReference type="PROSITE" id="PS50003"/>
    </source>
</evidence>
<dbReference type="InterPro" id="IPR000219">
    <property type="entry name" value="DH_dom"/>
</dbReference>